<feature type="compositionally biased region" description="Basic and acidic residues" evidence="1">
    <location>
        <begin position="450"/>
        <end position="459"/>
    </location>
</feature>
<dbReference type="Proteomes" id="UP000594261">
    <property type="component" value="Chromosome 7"/>
</dbReference>
<reference evidence="4" key="2">
    <citation type="submission" date="2021-01" db="UniProtKB">
        <authorList>
            <consortium name="EnsemblPlants"/>
        </authorList>
    </citation>
    <scope>IDENTIFICATION</scope>
</reference>
<dbReference type="PANTHER" id="PTHR31286:SF178">
    <property type="entry name" value="DUF4283 DOMAIN-CONTAINING PROTEIN"/>
    <property type="match status" value="1"/>
</dbReference>
<dbReference type="OMA" id="LEYCMEC"/>
<dbReference type="EnsemblPlants" id="QL07p048591:mrna">
    <property type="protein sequence ID" value="QL07p048591:mrna:CDS:1"/>
    <property type="gene ID" value="QL07p048591"/>
</dbReference>
<proteinExistence type="predicted"/>
<feature type="region of interest" description="Disordered" evidence="1">
    <location>
        <begin position="423"/>
        <end position="481"/>
    </location>
</feature>
<feature type="compositionally biased region" description="Basic and acidic residues" evidence="1">
    <location>
        <begin position="257"/>
        <end position="278"/>
    </location>
</feature>
<evidence type="ECO:0000259" key="2">
    <source>
        <dbReference type="Pfam" id="PF14111"/>
    </source>
</evidence>
<evidence type="ECO:0000313" key="5">
    <source>
        <dbReference type="Proteomes" id="UP000594261"/>
    </source>
</evidence>
<evidence type="ECO:0008006" key="6">
    <source>
        <dbReference type="Google" id="ProtNLM"/>
    </source>
</evidence>
<organism evidence="4 5">
    <name type="scientific">Quercus lobata</name>
    <name type="common">Valley oak</name>
    <dbReference type="NCBI Taxonomy" id="97700"/>
    <lineage>
        <taxon>Eukaryota</taxon>
        <taxon>Viridiplantae</taxon>
        <taxon>Streptophyta</taxon>
        <taxon>Embryophyta</taxon>
        <taxon>Tracheophyta</taxon>
        <taxon>Spermatophyta</taxon>
        <taxon>Magnoliopsida</taxon>
        <taxon>eudicotyledons</taxon>
        <taxon>Gunneridae</taxon>
        <taxon>Pentapetalae</taxon>
        <taxon>rosids</taxon>
        <taxon>fabids</taxon>
        <taxon>Fagales</taxon>
        <taxon>Fagaceae</taxon>
        <taxon>Quercus</taxon>
    </lineage>
</organism>
<feature type="compositionally biased region" description="Polar residues" evidence="1">
    <location>
        <begin position="460"/>
        <end position="469"/>
    </location>
</feature>
<dbReference type="InterPro" id="IPR025836">
    <property type="entry name" value="Zn_knuckle_CX2CX4HX4C"/>
</dbReference>
<evidence type="ECO:0000313" key="4">
    <source>
        <dbReference type="EnsemblPlants" id="QL07p048591:mrna:CDS:1"/>
    </source>
</evidence>
<keyword evidence="5" id="KW-1185">Reference proteome</keyword>
<dbReference type="InParanoid" id="A0A7N2R8C8"/>
<feature type="compositionally biased region" description="Polar residues" evidence="1">
    <location>
        <begin position="388"/>
        <end position="398"/>
    </location>
</feature>
<dbReference type="Pfam" id="PF14111">
    <property type="entry name" value="DUF4283"/>
    <property type="match status" value="1"/>
</dbReference>
<dbReference type="Gramene" id="QL07p048591:mrna">
    <property type="protein sequence ID" value="QL07p048591:mrna:CDS:1"/>
    <property type="gene ID" value="QL07p048591"/>
</dbReference>
<dbReference type="AlphaFoldDB" id="A0A7N2R8C8"/>
<protein>
    <recommendedName>
        <fullName evidence="6">CCHC-type domain-containing protein</fullName>
    </recommendedName>
</protein>
<dbReference type="InterPro" id="IPR040256">
    <property type="entry name" value="At4g02000-like"/>
</dbReference>
<sequence>MMSLVITPMDMDQSIINGIQHLQLTKEEEESISISNTSRSDLIEECALSLFGRLLADRHQNMRALKSTLRSAWKMGQDLRIVDVGNGILQFKFNSKYQMEWVERNGPWNFDNNLLLLCRWTKGLSVNNISFTHSPFWIQVWGLPFESMSEEVGRDLGNSLGKYIESDKRSWLSEQAKYMRIRVDLPINKPLRRGGNIVNQDGGKFWVTFKYERLPSFCFHCGLLGHDEKHCNGVSSNSEAPRQYGDWLRANGGSKSGPEKARKMGSDGFEVQKNDSSVDRQAPMTSNSADMEAEQVTPSTLQSHTNSENLNLNSGQDGTSDTQPAENPELRDKVRPLSLEPSPVKHARDLHYTGGLGKEAGDESSVVGRPKLSPSEAHEVTSPLKAFKTSTSNLETTNTQLSPIRGNWKRVARAQGKKLQNIDPHTQNVKELSGSKRPGRLDFMDEDEGTPLKKLRDSTLTDTYNNQERSAVAAEQHRRKQ</sequence>
<name>A0A7N2R8C8_QUELO</name>
<dbReference type="Pfam" id="PF14392">
    <property type="entry name" value="zf-CCHC_4"/>
    <property type="match status" value="1"/>
</dbReference>
<feature type="region of interest" description="Disordered" evidence="1">
    <location>
        <begin position="233"/>
        <end position="398"/>
    </location>
</feature>
<reference evidence="4 5" key="1">
    <citation type="journal article" date="2016" name="G3 (Bethesda)">
        <title>First Draft Assembly and Annotation of the Genome of a California Endemic Oak Quercus lobata Nee (Fagaceae).</title>
        <authorList>
            <person name="Sork V.L."/>
            <person name="Fitz-Gibbon S.T."/>
            <person name="Puiu D."/>
            <person name="Crepeau M."/>
            <person name="Gugger P.F."/>
            <person name="Sherman R."/>
            <person name="Stevens K."/>
            <person name="Langley C.H."/>
            <person name="Pellegrini M."/>
            <person name="Salzberg S.L."/>
        </authorList>
    </citation>
    <scope>NUCLEOTIDE SEQUENCE [LARGE SCALE GENOMIC DNA]</scope>
    <source>
        <strain evidence="4 5">cv. SW786</strain>
    </source>
</reference>
<dbReference type="PANTHER" id="PTHR31286">
    <property type="entry name" value="GLYCINE-RICH CELL WALL STRUCTURAL PROTEIN 1.8-LIKE"/>
    <property type="match status" value="1"/>
</dbReference>
<feature type="domain" description="Zinc knuckle CX2CX4HX4C" evidence="3">
    <location>
        <begin position="187"/>
        <end position="232"/>
    </location>
</feature>
<evidence type="ECO:0000256" key="1">
    <source>
        <dbReference type="SAM" id="MobiDB-lite"/>
    </source>
</evidence>
<feature type="domain" description="DUF4283" evidence="2">
    <location>
        <begin position="43"/>
        <end position="125"/>
    </location>
</feature>
<dbReference type="EMBL" id="LRBV02000007">
    <property type="status" value="NOT_ANNOTATED_CDS"/>
    <property type="molecule type" value="Genomic_DNA"/>
</dbReference>
<evidence type="ECO:0000259" key="3">
    <source>
        <dbReference type="Pfam" id="PF14392"/>
    </source>
</evidence>
<feature type="compositionally biased region" description="Polar residues" evidence="1">
    <location>
        <begin position="296"/>
        <end position="325"/>
    </location>
</feature>
<dbReference type="InterPro" id="IPR025558">
    <property type="entry name" value="DUF4283"/>
</dbReference>
<accession>A0A7N2R8C8</accession>